<evidence type="ECO:0000313" key="8">
    <source>
        <dbReference type="Proteomes" id="UP001054945"/>
    </source>
</evidence>
<feature type="compositionally biased region" description="Polar residues" evidence="5">
    <location>
        <begin position="286"/>
        <end position="305"/>
    </location>
</feature>
<keyword evidence="3" id="KW-0862">Zinc</keyword>
<dbReference type="Gene3D" id="4.10.1060.10">
    <property type="entry name" value="Zinc finger, RanBP2-type"/>
    <property type="match status" value="1"/>
</dbReference>
<evidence type="ECO:0000256" key="2">
    <source>
        <dbReference type="ARBA" id="ARBA00022771"/>
    </source>
</evidence>
<dbReference type="PROSITE" id="PS50199">
    <property type="entry name" value="ZF_RANBP2_2"/>
    <property type="match status" value="2"/>
</dbReference>
<keyword evidence="2 4" id="KW-0863">Zinc-finger</keyword>
<gene>
    <name evidence="7" type="primary">sol</name>
    <name evidence="7" type="ORF">CEXT_728461</name>
</gene>
<dbReference type="SMART" id="SM00547">
    <property type="entry name" value="ZnF_RBZ"/>
    <property type="match status" value="2"/>
</dbReference>
<dbReference type="InterPro" id="IPR036443">
    <property type="entry name" value="Znf_RanBP2_sf"/>
</dbReference>
<dbReference type="Proteomes" id="UP001054945">
    <property type="component" value="Unassembled WGS sequence"/>
</dbReference>
<keyword evidence="1" id="KW-0479">Metal-binding</keyword>
<evidence type="ECO:0000256" key="1">
    <source>
        <dbReference type="ARBA" id="ARBA00022723"/>
    </source>
</evidence>
<organism evidence="7 8">
    <name type="scientific">Caerostris extrusa</name>
    <name type="common">Bark spider</name>
    <name type="synonym">Caerostris bankana</name>
    <dbReference type="NCBI Taxonomy" id="172846"/>
    <lineage>
        <taxon>Eukaryota</taxon>
        <taxon>Metazoa</taxon>
        <taxon>Ecdysozoa</taxon>
        <taxon>Arthropoda</taxon>
        <taxon>Chelicerata</taxon>
        <taxon>Arachnida</taxon>
        <taxon>Araneae</taxon>
        <taxon>Araneomorphae</taxon>
        <taxon>Entelegynae</taxon>
        <taxon>Araneoidea</taxon>
        <taxon>Araneidae</taxon>
        <taxon>Caerostris</taxon>
    </lineage>
</organism>
<dbReference type="InterPro" id="IPR001876">
    <property type="entry name" value="Znf_RanBP2"/>
</dbReference>
<proteinExistence type="predicted"/>
<reference evidence="7 8" key="1">
    <citation type="submission" date="2021-06" db="EMBL/GenBank/DDBJ databases">
        <title>Caerostris extrusa draft genome.</title>
        <authorList>
            <person name="Kono N."/>
            <person name="Arakawa K."/>
        </authorList>
    </citation>
    <scope>NUCLEOTIDE SEQUENCE [LARGE SCALE GENOMIC DNA]</scope>
</reference>
<comment type="caution">
    <text evidence="7">The sequence shown here is derived from an EMBL/GenBank/DDBJ whole genome shotgun (WGS) entry which is preliminary data.</text>
</comment>
<dbReference type="PROSITE" id="PS01358">
    <property type="entry name" value="ZF_RANBP2_1"/>
    <property type="match status" value="3"/>
</dbReference>
<feature type="region of interest" description="Disordered" evidence="5">
    <location>
        <begin position="253"/>
        <end position="307"/>
    </location>
</feature>
<dbReference type="EMBL" id="BPLR01017985">
    <property type="protein sequence ID" value="GIY95961.1"/>
    <property type="molecule type" value="Genomic_DNA"/>
</dbReference>
<protein>
    <submittedName>
        <fullName evidence="7">Calpain-D</fullName>
    </submittedName>
</protein>
<accession>A0AAV4XLA9</accession>
<evidence type="ECO:0000256" key="3">
    <source>
        <dbReference type="ARBA" id="ARBA00022833"/>
    </source>
</evidence>
<feature type="domain" description="RanBP2-type" evidence="6">
    <location>
        <begin position="117"/>
        <end position="146"/>
    </location>
</feature>
<dbReference type="GO" id="GO:0008270">
    <property type="term" value="F:zinc ion binding"/>
    <property type="evidence" value="ECO:0007669"/>
    <property type="project" value="UniProtKB-KW"/>
</dbReference>
<feature type="domain" description="RanBP2-type" evidence="6">
    <location>
        <begin position="319"/>
        <end position="350"/>
    </location>
</feature>
<evidence type="ECO:0000256" key="4">
    <source>
        <dbReference type="PROSITE-ProRule" id="PRU00322"/>
    </source>
</evidence>
<keyword evidence="8" id="KW-1185">Reference proteome</keyword>
<feature type="compositionally biased region" description="Basic residues" evidence="5">
    <location>
        <begin position="264"/>
        <end position="282"/>
    </location>
</feature>
<sequence>MKVQQSSAPHRQSMETHRYSPKAKLRVKKDKLKKAVSTTSEGRNEVPVKNRSVSWHGMPLLDINQASGLALSHLFVNLADAIKEEGSGDLKLSATDERKKDKVNFLDKTFVKCIRKKTPKWKCSQCFFLNLETCSECVVCTSRKGEISDSCSNTDYDLPSTPTFDSGIDTPSSHNASAQHADYVFRWFCHHCHNYNPSITDSCILCNCKRKRNDLKSKPLNTFEDLRHFGAYGISPQKALSKLTDGFLNSQSVPAKRTELSHNRSPKRQRSAQKRNRAKLSRHNSDGTSSSPREQAENTDNSVNGAHSADDVMLVDPEAENEVPWACKRCTYENSGSLTRCEICETPKKPNIPTTLPRNAFSLGYLSELKNSLNNSVDPQNRSPPLSRRSKSFRKYPTVRLVSLCL</sequence>
<feature type="compositionally biased region" description="Polar residues" evidence="5">
    <location>
        <begin position="1"/>
        <end position="10"/>
    </location>
</feature>
<dbReference type="AlphaFoldDB" id="A0AAV4XLA9"/>
<evidence type="ECO:0000313" key="7">
    <source>
        <dbReference type="EMBL" id="GIY95961.1"/>
    </source>
</evidence>
<name>A0AAV4XLA9_CAEEX</name>
<feature type="region of interest" description="Disordered" evidence="5">
    <location>
        <begin position="1"/>
        <end position="27"/>
    </location>
</feature>
<evidence type="ECO:0000256" key="5">
    <source>
        <dbReference type="SAM" id="MobiDB-lite"/>
    </source>
</evidence>
<dbReference type="SUPFAM" id="SSF90209">
    <property type="entry name" value="Ran binding protein zinc finger-like"/>
    <property type="match status" value="1"/>
</dbReference>
<evidence type="ECO:0000259" key="6">
    <source>
        <dbReference type="PROSITE" id="PS50199"/>
    </source>
</evidence>